<accession>A0A290Z5X4</accession>
<gene>
    <name evidence="1" type="ORF">CNX65_14810</name>
</gene>
<dbReference type="KEGG" id="apre:CNX65_14810"/>
<evidence type="ECO:0000313" key="2">
    <source>
        <dbReference type="Proteomes" id="UP000218505"/>
    </source>
</evidence>
<organism evidence="1 2">
    <name type="scientific">Actinosynnema pretiosum</name>
    <dbReference type="NCBI Taxonomy" id="42197"/>
    <lineage>
        <taxon>Bacteria</taxon>
        <taxon>Bacillati</taxon>
        <taxon>Actinomycetota</taxon>
        <taxon>Actinomycetes</taxon>
        <taxon>Pseudonocardiales</taxon>
        <taxon>Pseudonocardiaceae</taxon>
        <taxon>Actinosynnema</taxon>
    </lineage>
</organism>
<dbReference type="AlphaFoldDB" id="A0A290Z5X4"/>
<dbReference type="Proteomes" id="UP000218505">
    <property type="component" value="Chromosome"/>
</dbReference>
<keyword evidence="2" id="KW-1185">Reference proteome</keyword>
<sequence>MAGMALAGMALIGAPSPLGRTAPGRAGVASVAEAGAEGRSGAPSTGAVLGLVLGSDAALSGRAEGFVVSTER</sequence>
<name>A0A290Z5X4_9PSEU</name>
<reference evidence="1" key="1">
    <citation type="submission" date="2017-09" db="EMBL/GenBank/DDBJ databases">
        <title>Complete Genome Sequence of ansamitocin-producing Bacterium Actinosynnema pretiosum X47.</title>
        <authorList>
            <person name="Cao G."/>
            <person name="Zong G."/>
            <person name="Zhong C."/>
            <person name="Fu J."/>
        </authorList>
    </citation>
    <scope>NUCLEOTIDE SEQUENCE [LARGE SCALE GENOMIC DNA]</scope>
    <source>
        <strain evidence="1">X47</strain>
    </source>
</reference>
<evidence type="ECO:0000313" key="1">
    <source>
        <dbReference type="EMBL" id="ATE54406.1"/>
    </source>
</evidence>
<protein>
    <submittedName>
        <fullName evidence="1">Uncharacterized protein</fullName>
    </submittedName>
</protein>
<proteinExistence type="predicted"/>
<dbReference type="EMBL" id="CP023445">
    <property type="protein sequence ID" value="ATE54406.1"/>
    <property type="molecule type" value="Genomic_DNA"/>
</dbReference>